<evidence type="ECO:0000313" key="9">
    <source>
        <dbReference type="EMBL" id="NUU28467.1"/>
    </source>
</evidence>
<evidence type="ECO:0000256" key="2">
    <source>
        <dbReference type="ARBA" id="ARBA00022525"/>
    </source>
</evidence>
<dbReference type="InterPro" id="IPR019931">
    <property type="entry name" value="LPXTG_anchor"/>
</dbReference>
<evidence type="ECO:0000256" key="6">
    <source>
        <dbReference type="SAM" id="Phobius"/>
    </source>
</evidence>
<keyword evidence="6" id="KW-0812">Transmembrane</keyword>
<feature type="signal peptide" evidence="7">
    <location>
        <begin position="1"/>
        <end position="37"/>
    </location>
</feature>
<keyword evidence="1" id="KW-0134">Cell wall</keyword>
<evidence type="ECO:0000259" key="8">
    <source>
        <dbReference type="PROSITE" id="PS50847"/>
    </source>
</evidence>
<keyword evidence="3 7" id="KW-0732">Signal</keyword>
<sequence>MHRSTSSTRRACALGTTVALIGLTTGLGVFTSTAAFAVDEPTSAVAPADTSSTSTTGTGTTGTDTTGTDTTATGTTGSATTPTDAATTPSTTGTSTDAAPAPTTGDTTAPAPAATSPAPSTTTKAAPSAAAPTATSSATIVGDPKVGVTLFYKTTGIDDPRAVWTVEGGTPVTASSFDVTADMIGKTITLTVTGSAPGQTATETTAAVSDDVAFATETSYESPRTIEITAGDTLDEVFAVSKGSGTVQYSIGYADPDSVDPETDTPEGYLPFDTTFDATTATLSGRVTYASVFDFTVVATNGTSTATEYVEVIVDPAKAVGVVAQTTNTSPADLFDGEHPFTGWIIEPDGHITTFAFPGDPDQEPTITDGGQPTVAQGQSLWISGSPVDEFGNDTTQYDDEGNADQVTVTSDHATDQIVFDEDSFSTKVTFPHASTHVLTVAAQSVSVSFPVTVVPTAAPAGTVSSVTPAVATAPKGKLAFTGTDATSALPWALGFVAAGAGLLGAGVLRRRRAQR</sequence>
<dbReference type="RefSeq" id="WP_175326114.1">
    <property type="nucleotide sequence ID" value="NZ_BAAAWP010000001.1"/>
</dbReference>
<keyword evidence="6" id="KW-0472">Membrane</keyword>
<feature type="transmembrane region" description="Helical" evidence="6">
    <location>
        <begin position="489"/>
        <end position="509"/>
    </location>
</feature>
<feature type="domain" description="Gram-positive cocci surface proteins LPxTG" evidence="8">
    <location>
        <begin position="479"/>
        <end position="516"/>
    </location>
</feature>
<name>A0A850DSJ7_9MICO</name>
<evidence type="ECO:0000256" key="7">
    <source>
        <dbReference type="SAM" id="SignalP"/>
    </source>
</evidence>
<keyword evidence="4" id="KW-0572">Peptidoglycan-anchor</keyword>
<evidence type="ECO:0000256" key="5">
    <source>
        <dbReference type="SAM" id="MobiDB-lite"/>
    </source>
</evidence>
<dbReference type="AlphaFoldDB" id="A0A850DSJ7"/>
<evidence type="ECO:0000256" key="1">
    <source>
        <dbReference type="ARBA" id="ARBA00022512"/>
    </source>
</evidence>
<dbReference type="EMBL" id="JABMCG010000105">
    <property type="protein sequence ID" value="NUU28467.1"/>
    <property type="molecule type" value="Genomic_DNA"/>
</dbReference>
<keyword evidence="6" id="KW-1133">Transmembrane helix</keyword>
<comment type="caution">
    <text evidence="9">The sequence shown here is derived from an EMBL/GenBank/DDBJ whole genome shotgun (WGS) entry which is preliminary data.</text>
</comment>
<protein>
    <recommendedName>
        <fullName evidence="8">Gram-positive cocci surface proteins LPxTG domain-containing protein</fullName>
    </recommendedName>
</protein>
<feature type="region of interest" description="Disordered" evidence="5">
    <location>
        <begin position="42"/>
        <end position="139"/>
    </location>
</feature>
<evidence type="ECO:0000256" key="3">
    <source>
        <dbReference type="ARBA" id="ARBA00022729"/>
    </source>
</evidence>
<gene>
    <name evidence="9" type="ORF">HP467_10150</name>
</gene>
<accession>A0A850DSJ7</accession>
<keyword evidence="2" id="KW-0964">Secreted</keyword>
<proteinExistence type="predicted"/>
<evidence type="ECO:0000256" key="4">
    <source>
        <dbReference type="ARBA" id="ARBA00023088"/>
    </source>
</evidence>
<dbReference type="PROSITE" id="PS50847">
    <property type="entry name" value="GRAM_POS_ANCHORING"/>
    <property type="match status" value="1"/>
</dbReference>
<evidence type="ECO:0000313" key="10">
    <source>
        <dbReference type="Proteomes" id="UP000539146"/>
    </source>
</evidence>
<feature type="chain" id="PRO_5033010739" description="Gram-positive cocci surface proteins LPxTG domain-containing protein" evidence="7">
    <location>
        <begin position="38"/>
        <end position="516"/>
    </location>
</feature>
<reference evidence="9 10" key="1">
    <citation type="submission" date="2020-05" db="EMBL/GenBank/DDBJ databases">
        <title>Genome Sequencing of Type Strains.</title>
        <authorList>
            <person name="Lemaire J.F."/>
            <person name="Inderbitzin P."/>
            <person name="Gregorio O.A."/>
            <person name="Collins S.B."/>
            <person name="Wespe N."/>
            <person name="Knight-Connoni V."/>
        </authorList>
    </citation>
    <scope>NUCLEOTIDE SEQUENCE [LARGE SCALE GENOMIC DNA]</scope>
    <source>
        <strain evidence="9 10">DSM 20512</strain>
    </source>
</reference>
<organism evidence="9 10">
    <name type="scientific">Curtobacterium citreum</name>
    <dbReference type="NCBI Taxonomy" id="2036"/>
    <lineage>
        <taxon>Bacteria</taxon>
        <taxon>Bacillati</taxon>
        <taxon>Actinomycetota</taxon>
        <taxon>Actinomycetes</taxon>
        <taxon>Micrococcales</taxon>
        <taxon>Microbacteriaceae</taxon>
        <taxon>Curtobacterium</taxon>
    </lineage>
</organism>
<dbReference type="Proteomes" id="UP000539146">
    <property type="component" value="Unassembled WGS sequence"/>
</dbReference>